<comment type="caution">
    <text evidence="2">The sequence shown here is derived from an EMBL/GenBank/DDBJ whole genome shotgun (WGS) entry which is preliminary data.</text>
</comment>
<feature type="chain" id="PRO_5020893541" evidence="1">
    <location>
        <begin position="26"/>
        <end position="404"/>
    </location>
</feature>
<feature type="signal peptide" evidence="1">
    <location>
        <begin position="1"/>
        <end position="25"/>
    </location>
</feature>
<evidence type="ECO:0000313" key="3">
    <source>
        <dbReference type="Proteomes" id="UP000292362"/>
    </source>
</evidence>
<evidence type="ECO:0000256" key="1">
    <source>
        <dbReference type="SAM" id="SignalP"/>
    </source>
</evidence>
<organism evidence="2 3">
    <name type="scientific">Hamiltosporidium tvaerminnensis</name>
    <dbReference type="NCBI Taxonomy" id="1176355"/>
    <lineage>
        <taxon>Eukaryota</taxon>
        <taxon>Fungi</taxon>
        <taxon>Fungi incertae sedis</taxon>
        <taxon>Microsporidia</taxon>
        <taxon>Dubosqiidae</taxon>
        <taxon>Hamiltosporidium</taxon>
    </lineage>
</organism>
<sequence>MSFIYFFNESLFLVFGLSFVILTELSNIKDNNTVFCNLNEITETFTKDLRKIHHGIEQCIDILTSYNIFGLQFDISNSEKCFEKILYRIKAKTINKIFFYVISLDSKDKNKKNQFINLFSLSSHLYIRKLAIFVEILTVLKKDQVTHYTHLFGHKNLLTKLNPSSFLLKFYKILAKVLNQLSRVIHPQKNTFLLISPFELNLDSKQALNIYLNRSLVIYMNMDIIYLEIKSRSENNIFSLNMENKLKKTFFYEFYSEYTFISRIIKITNKIITSPNFKHDQINYIIKLYRIYDIKSRYITTRPNIFKLETFIKQHTSTDNTKIAIDSKLFISKIGLNFENNIIKIRLSNGFYVIVSLEIKVENGIIVFSFLKRHFISSDTIKYGDITDLKEILHYILKKYKKIF</sequence>
<proteinExistence type="predicted"/>
<evidence type="ECO:0000313" key="2">
    <source>
        <dbReference type="EMBL" id="TBU03886.1"/>
    </source>
</evidence>
<name>A0A4Q9L914_9MICR</name>
<dbReference type="AlphaFoldDB" id="A0A4Q9L914"/>
<dbReference type="Proteomes" id="UP000292362">
    <property type="component" value="Unassembled WGS sequence"/>
</dbReference>
<dbReference type="VEuPathDB" id="MicrosporidiaDB:CWI37_0216p0020"/>
<reference evidence="2 3" key="1">
    <citation type="submission" date="2017-12" db="EMBL/GenBank/DDBJ databases">
        <authorList>
            <person name="Pombert J.-F."/>
            <person name="Haag K.L."/>
            <person name="Ebert D."/>
        </authorList>
    </citation>
    <scope>NUCLEOTIDE SEQUENCE [LARGE SCALE GENOMIC DNA]</scope>
    <source>
        <strain evidence="2">FI-OER-3-3</strain>
    </source>
</reference>
<gene>
    <name evidence="2" type="ORF">CWI37_0216p0020</name>
</gene>
<accession>A0A4Q9L914</accession>
<keyword evidence="1" id="KW-0732">Signal</keyword>
<protein>
    <submittedName>
        <fullName evidence="2">Uncharacterized protein</fullName>
    </submittedName>
</protein>
<dbReference type="EMBL" id="PITJ01000216">
    <property type="protein sequence ID" value="TBU03886.1"/>
    <property type="molecule type" value="Genomic_DNA"/>
</dbReference>